<gene>
    <name evidence="6" type="ORF">SLOPH_49</name>
</gene>
<keyword evidence="3" id="KW-0269">Exonuclease</keyword>
<evidence type="ECO:0000313" key="7">
    <source>
        <dbReference type="Proteomes" id="UP000014978"/>
    </source>
</evidence>
<feature type="domain" description="Xrn1 N-terminal" evidence="4">
    <location>
        <begin position="1"/>
        <end position="280"/>
    </location>
</feature>
<proteinExistence type="predicted"/>
<dbReference type="EMBL" id="ATCN01000450">
    <property type="protein sequence ID" value="EPR78999.1"/>
    <property type="molecule type" value="Genomic_DNA"/>
</dbReference>
<accession>S7XIZ0</accession>
<dbReference type="GO" id="GO:0003723">
    <property type="term" value="F:RNA binding"/>
    <property type="evidence" value="ECO:0007669"/>
    <property type="project" value="TreeGrafter"/>
</dbReference>
<dbReference type="GO" id="GO:0004534">
    <property type="term" value="F:5'-3' RNA exonuclease activity"/>
    <property type="evidence" value="ECO:0007669"/>
    <property type="project" value="TreeGrafter"/>
</dbReference>
<evidence type="ECO:0000259" key="4">
    <source>
        <dbReference type="Pfam" id="PF03159"/>
    </source>
</evidence>
<dbReference type="Gene3D" id="1.25.40.1050">
    <property type="match status" value="1"/>
</dbReference>
<dbReference type="OrthoDB" id="372487at2759"/>
<dbReference type="GO" id="GO:0005634">
    <property type="term" value="C:nucleus"/>
    <property type="evidence" value="ECO:0007669"/>
    <property type="project" value="TreeGrafter"/>
</dbReference>
<dbReference type="Pfam" id="PF03159">
    <property type="entry name" value="XRN_N"/>
    <property type="match status" value="1"/>
</dbReference>
<feature type="domain" description="Xrn1 helical" evidence="5">
    <location>
        <begin position="445"/>
        <end position="629"/>
    </location>
</feature>
<comment type="caution">
    <text evidence="6">The sequence shown here is derived from an EMBL/GenBank/DDBJ whole genome shotgun (WGS) entry which is preliminary data.</text>
</comment>
<reference evidence="7" key="1">
    <citation type="journal article" date="2013" name="PLoS Genet.">
        <title>The genome of Spraguea lophii and the basis of host-microsporidian interactions.</title>
        <authorList>
            <person name="Campbell S.E."/>
            <person name="Williams T.A."/>
            <person name="Yousuf A."/>
            <person name="Soanes D.M."/>
            <person name="Paszkiewicz K.H."/>
            <person name="Williams B.A.P."/>
        </authorList>
    </citation>
    <scope>NUCLEOTIDE SEQUENCE [LARGE SCALE GENOMIC DNA]</scope>
    <source>
        <strain evidence="7">42_110</strain>
    </source>
</reference>
<organism evidence="6 7">
    <name type="scientific">Spraguea lophii (strain 42_110)</name>
    <name type="common">Microsporidian parasite</name>
    <dbReference type="NCBI Taxonomy" id="1358809"/>
    <lineage>
        <taxon>Eukaryota</taxon>
        <taxon>Fungi</taxon>
        <taxon>Fungi incertae sedis</taxon>
        <taxon>Microsporidia</taxon>
        <taxon>Spragueidae</taxon>
        <taxon>Spraguea</taxon>
    </lineage>
</organism>
<dbReference type="CDD" id="cd18673">
    <property type="entry name" value="PIN_XRN1-2-like"/>
    <property type="match status" value="1"/>
</dbReference>
<dbReference type="OMA" id="ERWDHNV"/>
<dbReference type="InterPro" id="IPR041412">
    <property type="entry name" value="Xrn1_helical"/>
</dbReference>
<dbReference type="InParanoid" id="S7XIZ0"/>
<keyword evidence="7" id="KW-1185">Reference proteome</keyword>
<keyword evidence="2" id="KW-0378">Hydrolase</keyword>
<dbReference type="FunCoup" id="S7XIZ0">
    <property type="interactions" value="295"/>
</dbReference>
<name>S7XIZ0_SPRLO</name>
<evidence type="ECO:0000259" key="5">
    <source>
        <dbReference type="Pfam" id="PF17846"/>
    </source>
</evidence>
<evidence type="ECO:0000256" key="2">
    <source>
        <dbReference type="ARBA" id="ARBA00022801"/>
    </source>
</evidence>
<evidence type="ECO:0000256" key="3">
    <source>
        <dbReference type="ARBA" id="ARBA00022839"/>
    </source>
</evidence>
<dbReference type="Proteomes" id="UP000014978">
    <property type="component" value="Unassembled WGS sequence"/>
</dbReference>
<dbReference type="HOGENOM" id="CLU_006038_3_1_1"/>
<dbReference type="VEuPathDB" id="MicrosporidiaDB:SLOPH_49"/>
<dbReference type="Gene3D" id="3.40.50.12390">
    <property type="match status" value="2"/>
</dbReference>
<dbReference type="InterPro" id="IPR027073">
    <property type="entry name" value="5_3_exoribonuclease"/>
</dbReference>
<keyword evidence="1" id="KW-0540">Nuclease</keyword>
<dbReference type="PANTHER" id="PTHR12341">
    <property type="entry name" value="5'-&gt;3' EXORIBONUCLEASE"/>
    <property type="match status" value="1"/>
</dbReference>
<evidence type="ECO:0000313" key="6">
    <source>
        <dbReference type="EMBL" id="EPR78999.1"/>
    </source>
</evidence>
<evidence type="ECO:0000256" key="1">
    <source>
        <dbReference type="ARBA" id="ARBA00022722"/>
    </source>
</evidence>
<protein>
    <submittedName>
        <fullName evidence="6">5'-3'exoribonuclease</fullName>
    </submittedName>
</protein>
<feature type="domain" description="Xrn1 helical" evidence="5">
    <location>
        <begin position="341"/>
        <end position="427"/>
    </location>
</feature>
<dbReference type="InterPro" id="IPR004859">
    <property type="entry name" value="Xrn1_N"/>
</dbReference>
<dbReference type="AlphaFoldDB" id="S7XIZ0"/>
<sequence length="672" mass="79054">MGVPSLFRWITNKYPQILEKDTMITECDCLYVDFNAIIHISCVPTDGPTPNTEEEMFQNIQRNLEVLVKKCKPKKLLYISTDGVAPRSKMNQQRARRFSASMEALKNEKKYFKEHKNENLVDSVGKVLDDAKNVGIIQEQRVTVPEKEENFDFNFKESDDEGVEKEVKINDVLDLSSSSINEVFDKNAITPGTPFMAKLEDNMCRMIMYKLSTDDLWKNLKIIYSSDRVPGEGEQKILSYLRKLNESKGKQKHIIFSPDGDLVFLGLSQHNRNLRIMREDLDFANLKKRDHCDLCEKNGHKTEYCGILKLYSCVYININTLRNSLISEFQVTIKHKFFPTKIINDFIFLSFFAGNDFLPTLPCFDVRFEAIEELMKLLAENFNNTKLYLTENYNVNFQSLSNFFSLLARSENKLYYIKRKNLIATRRKFRSPEGEVLPLEIESGKTIYYQIKLKVKDDRELTSVCNTYIRGLAWVFRYYMKDTDHWDYYYNNDYAPFARDLARIKYFKTNFSNTEPLHPLEQAMLVLPPLSSDLVPEPLRTIYTEYKEYYPSEIKIDMFDKLMPWQAIVLLPEVNVKKIIMAVKNKSKELSIKDTYRNVKSKDLIFFSFNHNSFEKIKDMYFQYKNNLKVTEPILEYIIKRNPHTFLPDTKMEYNGKEFQNKSISGIFELKN</sequence>
<dbReference type="STRING" id="1358809.S7XIZ0"/>
<dbReference type="GO" id="GO:0000956">
    <property type="term" value="P:nuclear-transcribed mRNA catabolic process"/>
    <property type="evidence" value="ECO:0007669"/>
    <property type="project" value="TreeGrafter"/>
</dbReference>
<dbReference type="Pfam" id="PF17846">
    <property type="entry name" value="XRN_M"/>
    <property type="match status" value="2"/>
</dbReference>